<dbReference type="InterPro" id="IPR025970">
    <property type="entry name" value="SusE"/>
</dbReference>
<dbReference type="RefSeq" id="WP_252759907.1">
    <property type="nucleotide sequence ID" value="NZ_JAMXLY010000003.1"/>
</dbReference>
<dbReference type="Pfam" id="PF14292">
    <property type="entry name" value="SusE"/>
    <property type="match status" value="1"/>
</dbReference>
<organism evidence="3 4">
    <name type="scientific">Segatella cerevisiae</name>
    <dbReference type="NCBI Taxonomy" id="2053716"/>
    <lineage>
        <taxon>Bacteria</taxon>
        <taxon>Pseudomonadati</taxon>
        <taxon>Bacteroidota</taxon>
        <taxon>Bacteroidia</taxon>
        <taxon>Bacteroidales</taxon>
        <taxon>Prevotellaceae</taxon>
        <taxon>Segatella</taxon>
    </lineage>
</organism>
<dbReference type="EMBL" id="JAMXLY010000003">
    <property type="protein sequence ID" value="MCO6024543.1"/>
    <property type="molecule type" value="Genomic_DNA"/>
</dbReference>
<dbReference type="Proteomes" id="UP001204015">
    <property type="component" value="Unassembled WGS sequence"/>
</dbReference>
<keyword evidence="4" id="KW-1185">Reference proteome</keyword>
<evidence type="ECO:0000259" key="2">
    <source>
        <dbReference type="Pfam" id="PF17138"/>
    </source>
</evidence>
<protein>
    <submittedName>
        <fullName evidence="3">DUF5111 domain-containing protein</fullName>
    </submittedName>
</protein>
<comment type="caution">
    <text evidence="3">The sequence shown here is derived from an EMBL/GenBank/DDBJ whole genome shotgun (WGS) entry which is preliminary data.</text>
</comment>
<feature type="domain" description="DUF5111" evidence="2">
    <location>
        <begin position="360"/>
        <end position="444"/>
    </location>
</feature>
<evidence type="ECO:0000259" key="1">
    <source>
        <dbReference type="Pfam" id="PF14292"/>
    </source>
</evidence>
<feature type="domain" description="SusE outer membrane protein" evidence="1">
    <location>
        <begin position="28"/>
        <end position="134"/>
    </location>
</feature>
<dbReference type="Pfam" id="PF17138">
    <property type="entry name" value="DUF5111"/>
    <property type="match status" value="2"/>
</dbReference>
<dbReference type="InterPro" id="IPR033404">
    <property type="entry name" value="DUF5111"/>
</dbReference>
<feature type="domain" description="DUF5111" evidence="2">
    <location>
        <begin position="160"/>
        <end position="252"/>
    </location>
</feature>
<evidence type="ECO:0000313" key="4">
    <source>
        <dbReference type="Proteomes" id="UP001204015"/>
    </source>
</evidence>
<gene>
    <name evidence="3" type="ORF">NG821_01560</name>
</gene>
<proteinExistence type="predicted"/>
<accession>A0ABT1BWB8</accession>
<evidence type="ECO:0000313" key="3">
    <source>
        <dbReference type="EMBL" id="MCO6024543.1"/>
    </source>
</evidence>
<dbReference type="PROSITE" id="PS51257">
    <property type="entry name" value="PROKAR_LIPOPROTEIN"/>
    <property type="match status" value="1"/>
</dbReference>
<name>A0ABT1BWB8_9BACT</name>
<reference evidence="3 4" key="1">
    <citation type="submission" date="2022-06" db="EMBL/GenBank/DDBJ databases">
        <title>A taxonomic note on the genus Prevotella: Description of four novel genera and emended description of the genera Hallella and Xylanibacter.</title>
        <authorList>
            <person name="Hitch T.C.A."/>
        </authorList>
    </citation>
    <scope>NUCLEOTIDE SEQUENCE [LARGE SCALE GENOMIC DNA]</scope>
    <source>
        <strain evidence="3 4">DSM 100619</strain>
    </source>
</reference>
<sequence length="447" mass="48901">MKFKILHFWILLVVAVGFCSCDKDGDDIYLRGFAASDLVASTDNVVLSPSSHSSVVLSLVWNTPELLSSDSSKTAPDGVLQTYLQVSATEDFAKFSENRIMTPSKAYLGSDLNTLAKSLGLTESKASPLYFRVRSTEGDNMTSAYSNVCQVQVTPYTIHLNRMSVLDKEKKDTVAYLYSPTENGVYTGYMAASAWQDCWFLENDGTLWGNYAMDGHAFELSNASDAWNCWFSGGSGDWLVTVDTKEGSWSAANLTSIKLNGEGMTYDSNNDSWSLVIKTTKAQEALQATADAQLYNKTTGTDASTGETLQLPDTTVATAGTYTVTLAIGSDAQFHYTISEGDHTGGGETVKMPSQLVMYTPDGTTVMATLKKSSEGIYTGTYKPQQWENFKVVDTENGIWYGSTSSDLYSLSSASDAWNLWFEDDFTAGTTLTVTVNLKTMKWSYKE</sequence>